<evidence type="ECO:0000256" key="5">
    <source>
        <dbReference type="ARBA" id="ARBA00023242"/>
    </source>
</evidence>
<proteinExistence type="predicted"/>
<feature type="compositionally biased region" description="Polar residues" evidence="7">
    <location>
        <begin position="1056"/>
        <end position="1068"/>
    </location>
</feature>
<accession>A0A482WRY0</accession>
<dbReference type="AlphaFoldDB" id="A0A482WRY0"/>
<feature type="compositionally biased region" description="Basic residues" evidence="7">
    <location>
        <begin position="89"/>
        <end position="100"/>
    </location>
</feature>
<dbReference type="STRING" id="195883.A0A482WRY0"/>
<dbReference type="Proteomes" id="UP000291343">
    <property type="component" value="Unassembled WGS sequence"/>
</dbReference>
<name>A0A482WRY0_LAOST</name>
<reference evidence="9 10" key="1">
    <citation type="journal article" date="2017" name="Gigascience">
        <title>Genome sequence of the small brown planthopper, Laodelphax striatellus.</title>
        <authorList>
            <person name="Zhu J."/>
            <person name="Jiang F."/>
            <person name="Wang X."/>
            <person name="Yang P."/>
            <person name="Bao Y."/>
            <person name="Zhao W."/>
            <person name="Wang W."/>
            <person name="Lu H."/>
            <person name="Wang Q."/>
            <person name="Cui N."/>
            <person name="Li J."/>
            <person name="Chen X."/>
            <person name="Luo L."/>
            <person name="Yu J."/>
            <person name="Kang L."/>
            <person name="Cui F."/>
        </authorList>
    </citation>
    <scope>NUCLEOTIDE SEQUENCE [LARGE SCALE GENOMIC DNA]</scope>
    <source>
        <strain evidence="9">Lst14</strain>
    </source>
</reference>
<dbReference type="InterPro" id="IPR022728">
    <property type="entry name" value="Period_circadian-like_C"/>
</dbReference>
<keyword evidence="5" id="KW-0539">Nucleus</keyword>
<feature type="region of interest" description="Disordered" evidence="7">
    <location>
        <begin position="628"/>
        <end position="668"/>
    </location>
</feature>
<feature type="compositionally biased region" description="Low complexity" evidence="7">
    <location>
        <begin position="35"/>
        <end position="66"/>
    </location>
</feature>
<evidence type="ECO:0000256" key="3">
    <source>
        <dbReference type="ARBA" id="ARBA00022737"/>
    </source>
</evidence>
<dbReference type="Pfam" id="PF12114">
    <property type="entry name" value="Period_C"/>
    <property type="match status" value="1"/>
</dbReference>
<dbReference type="InParanoid" id="A0A482WRY0"/>
<feature type="region of interest" description="Disordered" evidence="7">
    <location>
        <begin position="1169"/>
        <end position="1233"/>
    </location>
</feature>
<comment type="subcellular location">
    <subcellularLocation>
        <location evidence="1">Nucleus</location>
    </subcellularLocation>
</comment>
<evidence type="ECO:0000256" key="4">
    <source>
        <dbReference type="ARBA" id="ARBA00023108"/>
    </source>
</evidence>
<dbReference type="Pfam" id="PF14598">
    <property type="entry name" value="PAS_11"/>
    <property type="match status" value="1"/>
</dbReference>
<keyword evidence="3" id="KW-0677">Repeat</keyword>
<dbReference type="GO" id="GO:0032922">
    <property type="term" value="P:circadian regulation of gene expression"/>
    <property type="evidence" value="ECO:0007669"/>
    <property type="project" value="TreeGrafter"/>
</dbReference>
<dbReference type="FunCoup" id="A0A482WRY0">
    <property type="interactions" value="11"/>
</dbReference>
<feature type="region of interest" description="Disordered" evidence="7">
    <location>
        <begin position="1011"/>
        <end position="1032"/>
    </location>
</feature>
<dbReference type="PANTHER" id="PTHR11269:SF16">
    <property type="entry name" value="PERIOD CIRCADIAN PROTEIN"/>
    <property type="match status" value="1"/>
</dbReference>
<dbReference type="GO" id="GO:0000122">
    <property type="term" value="P:negative regulation of transcription by RNA polymerase II"/>
    <property type="evidence" value="ECO:0007669"/>
    <property type="project" value="TreeGrafter"/>
</dbReference>
<evidence type="ECO:0000256" key="1">
    <source>
        <dbReference type="ARBA" id="ARBA00004123"/>
    </source>
</evidence>
<dbReference type="GO" id="GO:0000976">
    <property type="term" value="F:transcription cis-regulatory region binding"/>
    <property type="evidence" value="ECO:0007669"/>
    <property type="project" value="TreeGrafter"/>
</dbReference>
<dbReference type="EMBL" id="QKKF02027198">
    <property type="protein sequence ID" value="RZF35931.1"/>
    <property type="molecule type" value="Genomic_DNA"/>
</dbReference>
<dbReference type="Gene3D" id="3.30.450.20">
    <property type="entry name" value="PAS domain"/>
    <property type="match status" value="2"/>
</dbReference>
<dbReference type="InterPro" id="IPR035965">
    <property type="entry name" value="PAS-like_dom_sf"/>
</dbReference>
<feature type="domain" description="PAS" evidence="8">
    <location>
        <begin position="404"/>
        <end position="450"/>
    </location>
</feature>
<dbReference type="OrthoDB" id="7788983at2759"/>
<feature type="region of interest" description="Disordered" evidence="7">
    <location>
        <begin position="1053"/>
        <end position="1072"/>
    </location>
</feature>
<dbReference type="Pfam" id="PF00989">
    <property type="entry name" value="PAS"/>
    <property type="match status" value="1"/>
</dbReference>
<evidence type="ECO:0000256" key="6">
    <source>
        <dbReference type="ARBA" id="ARBA00040849"/>
    </source>
</evidence>
<gene>
    <name evidence="9" type="ORF">LSTR_LSTR008501</name>
</gene>
<evidence type="ECO:0000256" key="2">
    <source>
        <dbReference type="ARBA" id="ARBA00022553"/>
    </source>
</evidence>
<dbReference type="SMR" id="A0A482WRY0"/>
<dbReference type="PROSITE" id="PS50112">
    <property type="entry name" value="PAS"/>
    <property type="match status" value="2"/>
</dbReference>
<dbReference type="InterPro" id="IPR000014">
    <property type="entry name" value="PAS"/>
</dbReference>
<keyword evidence="4" id="KW-0090">Biological rhythms</keyword>
<dbReference type="InterPro" id="IPR013767">
    <property type="entry name" value="PAS_fold"/>
</dbReference>
<feature type="domain" description="PAS" evidence="8">
    <location>
        <begin position="223"/>
        <end position="272"/>
    </location>
</feature>
<feature type="region of interest" description="Disordered" evidence="7">
    <location>
        <begin position="1"/>
        <end position="120"/>
    </location>
</feature>
<sequence>MSVLTSEARPGSPMETKDCERSDMDDTVTHNTKASDSGYSNSCSNNSQSQRSGSSKSRTSGSSSGSSGYGGHPPTAGNSHESSFQRPSATKRKDHKKKKVISGDLISDNGGATGSCSTNSMEPVALNSPTNNNMGLESAILTTSTIQSNEIESHQMNSLSLNSMGHEHMKKLKATEVNAVENFEEAGSAPTTKEPKTQSLRLLEDLRIAHPKEQFMLVVSMQEGSVLYTTPNMTNVLGYPKDMWMGRSLFDFIHPKDRDALNKYITSCIAGPLVSRYSQKDQQQTSSSTGGAAAGAGKQSINTFHCCFRQYRGLKSSGFSVIEKKVDYLPCKISFFFHELNQNKLSSCATAGDKGQAEAASPSDGFCDTLLIANASLIHSAYLNADENCCSPTFVTQHSTTMCLTHVDNDVIPYFGYMPHDMIGRSVFDFYHPDDLPYLKEVYKNVLKDKSQPYRGGKPYRFRTQNGTYALVETDWCGFVNPWTKKLEFIIGQHYIVKGPPVPDVTTVVEQNCSSLSEEVVKESKKIREEIVKILNDTEMSTDEAKMKISKCGKEIITYMEKFFDDEKTAQSKSLPSSFFLSFSQDRDSVMLGEISPHHEYCDSKSSSETPPSYNQLNYNDNIERFFESKPKTTGSDESNGNNSAERNMTPVSNGEEDGGKLSPTEDMNCSSCLNKGSGGSSDFSYGSTGNVENSSNSGKNDSYWTPHLTEELLCRHNENMEKKMVQKHRERSKTDRELKLKDSRLKKNYEKLIEAQGGAHGVKRSGSHSWEGEPYKSIKQTHIEPTTSIFYPGETAMPPTMSTAQSTSMFPSTPVSVTTNVNLWPPFSVTVTPMHSSSACQSPLNYTTNLSNPMMPFYYIQPEMHSNVPNPGNHSKGSVPSYIHTPSPYVSSQVQYLGSMMYHPIAMPMFGAAPLMISPLTMLPAPLVPTQPMKPMPKRNKPPSDHQSTPPSAKPIQRPASQATSAKAEPGSALCSIKSSSLHQALSDMSKREMKYMCYSSASLLSHDSSASMQKKGGLHNNSDLHENTHNDSSSYYSSFYSYLKTDEKSDESMKSLTENESSSDANNDGKHESVWKRAFGNIDCNSSEEQMDRHIRKEPPWSKDVALTPDIIFKYQVSDHVLAEVLEADLKILAGINQPLMVNEQLCQLYLDLDSFSQNDCSLETSLGFTSSSGSSAEGDESSTAKQMKKKKKRITNYDKMGMMFEENAPMPPPLQNSQLSPMTSSCTTVA</sequence>
<protein>
    <recommendedName>
        <fullName evidence="6">Period circadian protein</fullName>
    </recommendedName>
</protein>
<organism evidence="9 10">
    <name type="scientific">Laodelphax striatellus</name>
    <name type="common">Small brown planthopper</name>
    <name type="synonym">Delphax striatella</name>
    <dbReference type="NCBI Taxonomy" id="195883"/>
    <lineage>
        <taxon>Eukaryota</taxon>
        <taxon>Metazoa</taxon>
        <taxon>Ecdysozoa</taxon>
        <taxon>Arthropoda</taxon>
        <taxon>Hexapoda</taxon>
        <taxon>Insecta</taxon>
        <taxon>Pterygota</taxon>
        <taxon>Neoptera</taxon>
        <taxon>Paraneoptera</taxon>
        <taxon>Hemiptera</taxon>
        <taxon>Auchenorrhyncha</taxon>
        <taxon>Fulgoroidea</taxon>
        <taxon>Delphacidae</taxon>
        <taxon>Criomorphinae</taxon>
        <taxon>Laodelphax</taxon>
    </lineage>
</organism>
<evidence type="ECO:0000313" key="10">
    <source>
        <dbReference type="Proteomes" id="UP000291343"/>
    </source>
</evidence>
<dbReference type="PANTHER" id="PTHR11269">
    <property type="entry name" value="PERIOD CIRCADIAN PROTEIN"/>
    <property type="match status" value="1"/>
</dbReference>
<dbReference type="InterPro" id="IPR050760">
    <property type="entry name" value="Period_circadian_regulator"/>
</dbReference>
<dbReference type="SUPFAM" id="SSF55785">
    <property type="entry name" value="PYP-like sensor domain (PAS domain)"/>
    <property type="match status" value="2"/>
</dbReference>
<evidence type="ECO:0000313" key="9">
    <source>
        <dbReference type="EMBL" id="RZF35931.1"/>
    </source>
</evidence>
<dbReference type="SMART" id="SM00091">
    <property type="entry name" value="PAS"/>
    <property type="match status" value="2"/>
</dbReference>
<feature type="compositionally biased region" description="Polar residues" evidence="7">
    <location>
        <begin position="76"/>
        <end position="88"/>
    </location>
</feature>
<dbReference type="GO" id="GO:0001222">
    <property type="term" value="F:transcription corepressor binding"/>
    <property type="evidence" value="ECO:0007669"/>
    <property type="project" value="TreeGrafter"/>
</dbReference>
<feature type="compositionally biased region" description="Low complexity" evidence="7">
    <location>
        <begin position="1169"/>
        <end position="1187"/>
    </location>
</feature>
<evidence type="ECO:0000256" key="7">
    <source>
        <dbReference type="SAM" id="MobiDB-lite"/>
    </source>
</evidence>
<feature type="region of interest" description="Disordered" evidence="7">
    <location>
        <begin position="929"/>
        <end position="980"/>
    </location>
</feature>
<dbReference type="GO" id="GO:0005737">
    <property type="term" value="C:cytoplasm"/>
    <property type="evidence" value="ECO:0007669"/>
    <property type="project" value="TreeGrafter"/>
</dbReference>
<feature type="compositionally biased region" description="Polar residues" evidence="7">
    <location>
        <begin position="632"/>
        <end position="653"/>
    </location>
</feature>
<dbReference type="GO" id="GO:0005634">
    <property type="term" value="C:nucleus"/>
    <property type="evidence" value="ECO:0007669"/>
    <property type="project" value="UniProtKB-SubCell"/>
</dbReference>
<evidence type="ECO:0000259" key="8">
    <source>
        <dbReference type="PROSITE" id="PS50112"/>
    </source>
</evidence>
<feature type="compositionally biased region" description="Basic and acidic residues" evidence="7">
    <location>
        <begin position="15"/>
        <end position="28"/>
    </location>
</feature>
<keyword evidence="10" id="KW-1185">Reference proteome</keyword>
<dbReference type="CDD" id="cd00130">
    <property type="entry name" value="PAS"/>
    <property type="match status" value="2"/>
</dbReference>
<feature type="compositionally biased region" description="Polar residues" evidence="7">
    <location>
        <begin position="1218"/>
        <end position="1233"/>
    </location>
</feature>
<comment type="caution">
    <text evidence="9">The sequence shown here is derived from an EMBL/GenBank/DDBJ whole genome shotgun (WGS) entry which is preliminary data.</text>
</comment>
<dbReference type="GO" id="GO:0043153">
    <property type="term" value="P:entrainment of circadian clock by photoperiod"/>
    <property type="evidence" value="ECO:0007669"/>
    <property type="project" value="TreeGrafter"/>
</dbReference>
<keyword evidence="2" id="KW-0597">Phosphoprotein</keyword>